<keyword evidence="3" id="KW-1185">Reference proteome</keyword>
<keyword evidence="1" id="KW-0812">Transmembrane</keyword>
<proteinExistence type="predicted"/>
<gene>
    <name evidence="2" type="ORF">CASFOL_017324</name>
</gene>
<organism evidence="2 3">
    <name type="scientific">Castilleja foliolosa</name>
    <dbReference type="NCBI Taxonomy" id="1961234"/>
    <lineage>
        <taxon>Eukaryota</taxon>
        <taxon>Viridiplantae</taxon>
        <taxon>Streptophyta</taxon>
        <taxon>Embryophyta</taxon>
        <taxon>Tracheophyta</taxon>
        <taxon>Spermatophyta</taxon>
        <taxon>Magnoliopsida</taxon>
        <taxon>eudicotyledons</taxon>
        <taxon>Gunneridae</taxon>
        <taxon>Pentapetalae</taxon>
        <taxon>asterids</taxon>
        <taxon>lamiids</taxon>
        <taxon>Lamiales</taxon>
        <taxon>Orobanchaceae</taxon>
        <taxon>Pedicularideae</taxon>
        <taxon>Castillejinae</taxon>
        <taxon>Castilleja</taxon>
    </lineage>
</organism>
<reference evidence="3" key="1">
    <citation type="journal article" date="2024" name="IScience">
        <title>Strigolactones Initiate the Formation of Haustorium-like Structures in Castilleja.</title>
        <authorList>
            <person name="Buerger M."/>
            <person name="Peterson D."/>
            <person name="Chory J."/>
        </authorList>
    </citation>
    <scope>NUCLEOTIDE SEQUENCE [LARGE SCALE GENOMIC DNA]</scope>
</reference>
<keyword evidence="1" id="KW-1133">Transmembrane helix</keyword>
<name>A0ABD3DBP8_9LAMI</name>
<evidence type="ECO:0000313" key="2">
    <source>
        <dbReference type="EMBL" id="KAL3639417.1"/>
    </source>
</evidence>
<evidence type="ECO:0000256" key="1">
    <source>
        <dbReference type="SAM" id="Phobius"/>
    </source>
</evidence>
<comment type="caution">
    <text evidence="2">The sequence shown here is derived from an EMBL/GenBank/DDBJ whole genome shotgun (WGS) entry which is preliminary data.</text>
</comment>
<dbReference type="EMBL" id="JAVIJP010000018">
    <property type="protein sequence ID" value="KAL3639417.1"/>
    <property type="molecule type" value="Genomic_DNA"/>
</dbReference>
<sequence>MFIFIIIPVLAIVLLWTWQFFNWAWLKPKEIERLFRNQGMKGNSYKFLDGDSKETGSMYEEAYSKPIAFNDDIIPRVMPNIFDSINKYGNRSISEYMYTSKRG</sequence>
<keyword evidence="1" id="KW-0472">Membrane</keyword>
<protein>
    <submittedName>
        <fullName evidence="2">Uncharacterized protein</fullName>
    </submittedName>
</protein>
<dbReference type="AlphaFoldDB" id="A0ABD3DBP8"/>
<feature type="transmembrane region" description="Helical" evidence="1">
    <location>
        <begin position="6"/>
        <end position="26"/>
    </location>
</feature>
<evidence type="ECO:0000313" key="3">
    <source>
        <dbReference type="Proteomes" id="UP001632038"/>
    </source>
</evidence>
<accession>A0ABD3DBP8</accession>
<dbReference type="Proteomes" id="UP001632038">
    <property type="component" value="Unassembled WGS sequence"/>
</dbReference>